<feature type="region of interest" description="Disordered" evidence="2">
    <location>
        <begin position="125"/>
        <end position="153"/>
    </location>
</feature>
<keyword evidence="1" id="KW-0175">Coiled coil</keyword>
<evidence type="ECO:0000256" key="1">
    <source>
        <dbReference type="SAM" id="Coils"/>
    </source>
</evidence>
<feature type="coiled-coil region" evidence="1">
    <location>
        <begin position="193"/>
        <end position="255"/>
    </location>
</feature>
<feature type="region of interest" description="Disordered" evidence="2">
    <location>
        <begin position="1"/>
        <end position="66"/>
    </location>
</feature>
<protein>
    <submittedName>
        <fullName evidence="3">Uncharacterized protein</fullName>
    </submittedName>
</protein>
<dbReference type="EMBL" id="KN833016">
    <property type="protein sequence ID" value="KIM78510.1"/>
    <property type="molecule type" value="Genomic_DNA"/>
</dbReference>
<organism evidence="3 4">
    <name type="scientific">Piloderma croceum (strain F 1598)</name>
    <dbReference type="NCBI Taxonomy" id="765440"/>
    <lineage>
        <taxon>Eukaryota</taxon>
        <taxon>Fungi</taxon>
        <taxon>Dikarya</taxon>
        <taxon>Basidiomycota</taxon>
        <taxon>Agaricomycotina</taxon>
        <taxon>Agaricomycetes</taxon>
        <taxon>Agaricomycetidae</taxon>
        <taxon>Atheliales</taxon>
        <taxon>Atheliaceae</taxon>
        <taxon>Piloderma</taxon>
    </lineage>
</organism>
<evidence type="ECO:0000313" key="4">
    <source>
        <dbReference type="Proteomes" id="UP000054166"/>
    </source>
</evidence>
<accession>A0A0C3F143</accession>
<evidence type="ECO:0000313" key="3">
    <source>
        <dbReference type="EMBL" id="KIM78510.1"/>
    </source>
</evidence>
<keyword evidence="4" id="KW-1185">Reference proteome</keyword>
<reference evidence="4" key="2">
    <citation type="submission" date="2015-01" db="EMBL/GenBank/DDBJ databases">
        <title>Evolutionary Origins and Diversification of the Mycorrhizal Mutualists.</title>
        <authorList>
            <consortium name="DOE Joint Genome Institute"/>
            <consortium name="Mycorrhizal Genomics Consortium"/>
            <person name="Kohler A."/>
            <person name="Kuo A."/>
            <person name="Nagy L.G."/>
            <person name="Floudas D."/>
            <person name="Copeland A."/>
            <person name="Barry K.W."/>
            <person name="Cichocki N."/>
            <person name="Veneault-Fourrey C."/>
            <person name="LaButti K."/>
            <person name="Lindquist E.A."/>
            <person name="Lipzen A."/>
            <person name="Lundell T."/>
            <person name="Morin E."/>
            <person name="Murat C."/>
            <person name="Riley R."/>
            <person name="Ohm R."/>
            <person name="Sun H."/>
            <person name="Tunlid A."/>
            <person name="Henrissat B."/>
            <person name="Grigoriev I.V."/>
            <person name="Hibbett D.S."/>
            <person name="Martin F."/>
        </authorList>
    </citation>
    <scope>NUCLEOTIDE SEQUENCE [LARGE SCALE GENOMIC DNA]</scope>
    <source>
        <strain evidence="4">F 1598</strain>
    </source>
</reference>
<reference evidence="3 4" key="1">
    <citation type="submission" date="2014-04" db="EMBL/GenBank/DDBJ databases">
        <authorList>
            <consortium name="DOE Joint Genome Institute"/>
            <person name="Kuo A."/>
            <person name="Tarkka M."/>
            <person name="Buscot F."/>
            <person name="Kohler A."/>
            <person name="Nagy L.G."/>
            <person name="Floudas D."/>
            <person name="Copeland A."/>
            <person name="Barry K.W."/>
            <person name="Cichocki N."/>
            <person name="Veneault-Fourrey C."/>
            <person name="LaButti K."/>
            <person name="Lindquist E.A."/>
            <person name="Lipzen A."/>
            <person name="Lundell T."/>
            <person name="Morin E."/>
            <person name="Murat C."/>
            <person name="Sun H."/>
            <person name="Tunlid A."/>
            <person name="Henrissat B."/>
            <person name="Grigoriev I.V."/>
            <person name="Hibbett D.S."/>
            <person name="Martin F."/>
            <person name="Nordberg H.P."/>
            <person name="Cantor M.N."/>
            <person name="Hua S.X."/>
        </authorList>
    </citation>
    <scope>NUCLEOTIDE SEQUENCE [LARGE SCALE GENOMIC DNA]</scope>
    <source>
        <strain evidence="3 4">F 1598</strain>
    </source>
</reference>
<name>A0A0C3F143_PILCF</name>
<dbReference type="OrthoDB" id="3028347at2759"/>
<proteinExistence type="predicted"/>
<dbReference type="AlphaFoldDB" id="A0A0C3F143"/>
<sequence>MSTTNDGQFRRSQRKPSQMSSSSLTPPQDHEKRSKYNNQPLPVHPSRKRNHSQGRAVDKGPQEQKKRKLEVLLGASREARFPLIPHSRGQGSRVPSENNYDISQKQHNELDCIGDNVDRRAMQARGASTRESAMTRDGKFCSNTPTPVLRSESPLSSLTASTTGQQAGFSEAVQTSRGHGAAEEEHEILTESLRSSRDREELLEHKLVTAEAEMQKAISKLEQAHVTIQQQWSYLDENKKERAELLGKLKQAIDNKMELGARILIQGDTNEPATTTGSRNAGATDALAVAPQKISLGVFDNAIDRVPEVSVMGNVDDINEALEDLVSDVLDDAAKVRTSTSARHSTDPRKQFNDDHCLMPILNALTKAELTEANRGLLLAAFFHHVVIELLDNFIFCGEGATFTTTETAILNELFDHVSENESWIVSQRWRAILASNLSEIRPLALSEDHVQQAAQQIIQCIAWAHSISFASLDAIKQRIVKDLTVIFRDAHELSVVTKRDILSTRISVAVAPRSLGGFDPRYAETAWSGMDAKAGDNVLGLYSLGLIKRTQVGATSYLKLPKVSTTALIRYVGYQ</sequence>
<dbReference type="InParanoid" id="A0A0C3F143"/>
<dbReference type="Proteomes" id="UP000054166">
    <property type="component" value="Unassembled WGS sequence"/>
</dbReference>
<evidence type="ECO:0000256" key="2">
    <source>
        <dbReference type="SAM" id="MobiDB-lite"/>
    </source>
</evidence>
<gene>
    <name evidence="3" type="ORF">PILCRDRAFT_591325</name>
</gene>
<dbReference type="HOGENOM" id="CLU_430895_0_0_1"/>